<dbReference type="GO" id="GO:0016301">
    <property type="term" value="F:kinase activity"/>
    <property type="evidence" value="ECO:0007669"/>
    <property type="project" value="UniProtKB-KW"/>
</dbReference>
<dbReference type="EC" id="2.7.11.1" evidence="1"/>
<keyword evidence="6 15" id="KW-0418">Kinase</keyword>
<dbReference type="InterPro" id="IPR008271">
    <property type="entry name" value="Ser/Thr_kinase_AS"/>
</dbReference>
<proteinExistence type="predicted"/>
<keyword evidence="2" id="KW-0723">Serine/threonine-protein kinase</keyword>
<accession>A0ABX1C9M8</accession>
<name>A0ABX1C9M8_9ACTN</name>
<feature type="compositionally biased region" description="Gly residues" evidence="11">
    <location>
        <begin position="488"/>
        <end position="500"/>
    </location>
</feature>
<evidence type="ECO:0000256" key="5">
    <source>
        <dbReference type="ARBA" id="ARBA00022741"/>
    </source>
</evidence>
<keyword evidence="12" id="KW-0472">Membrane</keyword>
<evidence type="ECO:0000313" key="16">
    <source>
        <dbReference type="Proteomes" id="UP000727056"/>
    </source>
</evidence>
<dbReference type="InterPro" id="IPR017441">
    <property type="entry name" value="Protein_kinase_ATP_BS"/>
</dbReference>
<dbReference type="InterPro" id="IPR000719">
    <property type="entry name" value="Prot_kinase_dom"/>
</dbReference>
<dbReference type="Pfam" id="PF03793">
    <property type="entry name" value="PASTA"/>
    <property type="match status" value="3"/>
</dbReference>
<feature type="domain" description="PASTA" evidence="14">
    <location>
        <begin position="347"/>
        <end position="413"/>
    </location>
</feature>
<dbReference type="InterPro" id="IPR011009">
    <property type="entry name" value="Kinase-like_dom_sf"/>
</dbReference>
<evidence type="ECO:0000256" key="11">
    <source>
        <dbReference type="SAM" id="MobiDB-lite"/>
    </source>
</evidence>
<comment type="catalytic activity">
    <reaction evidence="9">
        <text>L-seryl-[protein] + ATP = O-phospho-L-seryl-[protein] + ADP + H(+)</text>
        <dbReference type="Rhea" id="RHEA:17989"/>
        <dbReference type="Rhea" id="RHEA-COMP:9863"/>
        <dbReference type="Rhea" id="RHEA-COMP:11604"/>
        <dbReference type="ChEBI" id="CHEBI:15378"/>
        <dbReference type="ChEBI" id="CHEBI:29999"/>
        <dbReference type="ChEBI" id="CHEBI:30616"/>
        <dbReference type="ChEBI" id="CHEBI:83421"/>
        <dbReference type="ChEBI" id="CHEBI:456216"/>
        <dbReference type="EC" id="2.7.11.1"/>
    </reaction>
</comment>
<dbReference type="Gene3D" id="3.30.10.20">
    <property type="match status" value="3"/>
</dbReference>
<dbReference type="InterPro" id="IPR005543">
    <property type="entry name" value="PASTA_dom"/>
</dbReference>
<dbReference type="PANTHER" id="PTHR43289">
    <property type="entry name" value="MITOGEN-ACTIVATED PROTEIN KINASE KINASE KINASE 20-RELATED"/>
    <property type="match status" value="1"/>
</dbReference>
<feature type="compositionally biased region" description="Basic and acidic residues" evidence="11">
    <location>
        <begin position="306"/>
        <end position="317"/>
    </location>
</feature>
<feature type="region of interest" description="Disordered" evidence="11">
    <location>
        <begin position="671"/>
        <end position="706"/>
    </location>
</feature>
<dbReference type="PROSITE" id="PS00108">
    <property type="entry name" value="PROTEIN_KINASE_ST"/>
    <property type="match status" value="1"/>
</dbReference>
<dbReference type="Pfam" id="PF00069">
    <property type="entry name" value="Pkinase"/>
    <property type="match status" value="1"/>
</dbReference>
<evidence type="ECO:0000256" key="12">
    <source>
        <dbReference type="SAM" id="Phobius"/>
    </source>
</evidence>
<evidence type="ECO:0000259" key="13">
    <source>
        <dbReference type="PROSITE" id="PS50011"/>
    </source>
</evidence>
<dbReference type="EMBL" id="JAAVJC010000031">
    <property type="protein sequence ID" value="NJQ14600.1"/>
    <property type="molecule type" value="Genomic_DNA"/>
</dbReference>
<keyword evidence="7 10" id="KW-0067">ATP-binding</keyword>
<keyword evidence="12" id="KW-1133">Transmembrane helix</keyword>
<dbReference type="CDD" id="cd14014">
    <property type="entry name" value="STKc_PknB_like"/>
    <property type="match status" value="1"/>
</dbReference>
<dbReference type="SMART" id="SM00220">
    <property type="entry name" value="S_TKc"/>
    <property type="match status" value="1"/>
</dbReference>
<keyword evidence="3" id="KW-0808">Transferase</keyword>
<evidence type="ECO:0000256" key="4">
    <source>
        <dbReference type="ARBA" id="ARBA00022737"/>
    </source>
</evidence>
<dbReference type="SMART" id="SM00740">
    <property type="entry name" value="PASTA"/>
    <property type="match status" value="3"/>
</dbReference>
<comment type="caution">
    <text evidence="15">The sequence shown here is derived from an EMBL/GenBank/DDBJ whole genome shotgun (WGS) entry which is preliminary data.</text>
</comment>
<evidence type="ECO:0000313" key="15">
    <source>
        <dbReference type="EMBL" id="NJQ14600.1"/>
    </source>
</evidence>
<evidence type="ECO:0000256" key="3">
    <source>
        <dbReference type="ARBA" id="ARBA00022679"/>
    </source>
</evidence>
<feature type="transmembrane region" description="Helical" evidence="12">
    <location>
        <begin position="322"/>
        <end position="344"/>
    </location>
</feature>
<feature type="domain" description="PASTA" evidence="14">
    <location>
        <begin position="418"/>
        <end position="484"/>
    </location>
</feature>
<evidence type="ECO:0000259" key="14">
    <source>
        <dbReference type="PROSITE" id="PS51178"/>
    </source>
</evidence>
<dbReference type="Proteomes" id="UP000727056">
    <property type="component" value="Unassembled WGS sequence"/>
</dbReference>
<evidence type="ECO:0000256" key="10">
    <source>
        <dbReference type="PROSITE-ProRule" id="PRU10141"/>
    </source>
</evidence>
<feature type="region of interest" description="Disordered" evidence="11">
    <location>
        <begin position="364"/>
        <end position="383"/>
    </location>
</feature>
<dbReference type="SUPFAM" id="SSF56112">
    <property type="entry name" value="Protein kinase-like (PK-like)"/>
    <property type="match status" value="1"/>
</dbReference>
<feature type="region of interest" description="Disordered" evidence="11">
    <location>
        <begin position="440"/>
        <end position="506"/>
    </location>
</feature>
<dbReference type="CDD" id="cd06577">
    <property type="entry name" value="PASTA_pknB"/>
    <property type="match status" value="3"/>
</dbReference>
<evidence type="ECO:0000256" key="7">
    <source>
        <dbReference type="ARBA" id="ARBA00022840"/>
    </source>
</evidence>
<feature type="binding site" evidence="10">
    <location>
        <position position="40"/>
    </location>
    <ligand>
        <name>ATP</name>
        <dbReference type="ChEBI" id="CHEBI:30616"/>
    </ligand>
</feature>
<keyword evidence="4" id="KW-0677">Repeat</keyword>
<organism evidence="15 16">
    <name type="scientific">Streptomyces bohaiensis</name>
    <dbReference type="NCBI Taxonomy" id="1431344"/>
    <lineage>
        <taxon>Bacteria</taxon>
        <taxon>Bacillati</taxon>
        <taxon>Actinomycetota</taxon>
        <taxon>Actinomycetes</taxon>
        <taxon>Kitasatosporales</taxon>
        <taxon>Streptomycetaceae</taxon>
        <taxon>Streptomyces</taxon>
    </lineage>
</organism>
<keyword evidence="12" id="KW-0812">Transmembrane</keyword>
<keyword evidence="5 10" id="KW-0547">Nucleotide-binding</keyword>
<comment type="catalytic activity">
    <reaction evidence="8">
        <text>L-threonyl-[protein] + ATP = O-phospho-L-threonyl-[protein] + ADP + H(+)</text>
        <dbReference type="Rhea" id="RHEA:46608"/>
        <dbReference type="Rhea" id="RHEA-COMP:11060"/>
        <dbReference type="Rhea" id="RHEA-COMP:11605"/>
        <dbReference type="ChEBI" id="CHEBI:15378"/>
        <dbReference type="ChEBI" id="CHEBI:30013"/>
        <dbReference type="ChEBI" id="CHEBI:30616"/>
        <dbReference type="ChEBI" id="CHEBI:61977"/>
        <dbReference type="ChEBI" id="CHEBI:456216"/>
        <dbReference type="EC" id="2.7.11.1"/>
    </reaction>
</comment>
<evidence type="ECO:0000256" key="8">
    <source>
        <dbReference type="ARBA" id="ARBA00047899"/>
    </source>
</evidence>
<dbReference type="PROSITE" id="PS00107">
    <property type="entry name" value="PROTEIN_KINASE_ATP"/>
    <property type="match status" value="1"/>
</dbReference>
<feature type="domain" description="Protein kinase" evidence="13">
    <location>
        <begin position="11"/>
        <end position="276"/>
    </location>
</feature>
<dbReference type="Gene3D" id="1.10.510.10">
    <property type="entry name" value="Transferase(Phosphotransferase) domain 1"/>
    <property type="match status" value="1"/>
</dbReference>
<reference evidence="15 16" key="1">
    <citation type="submission" date="2020-03" db="EMBL/GenBank/DDBJ databases">
        <title>Draft genome of Streptomyces sp. ventii, isolated from the Axial Seamount in the Pacific Ocean, and resequencing of the two type strains Streptomyces lonarensis strain NCL 716 and Streptomyces bohaiensis strain 11A07.</title>
        <authorList>
            <person name="Loughran R.M."/>
            <person name="Pfannmuller K.M."/>
            <person name="Wasson B.J."/>
            <person name="Deadmond M.C."/>
            <person name="Paddock B.E."/>
            <person name="Koyack M.J."/>
            <person name="Gallegos D.A."/>
            <person name="Mitchell E.A."/>
            <person name="Ushijima B."/>
            <person name="Saw J.H."/>
            <person name="Mcphail K.L."/>
            <person name="Videau P."/>
        </authorList>
    </citation>
    <scope>NUCLEOTIDE SEQUENCE [LARGE SCALE GENOMIC DNA]</scope>
    <source>
        <strain evidence="15 16">11A07</strain>
    </source>
</reference>
<feature type="compositionally biased region" description="Basic and acidic residues" evidence="11">
    <location>
        <begin position="442"/>
        <end position="454"/>
    </location>
</feature>
<evidence type="ECO:0000256" key="9">
    <source>
        <dbReference type="ARBA" id="ARBA00048679"/>
    </source>
</evidence>
<dbReference type="Gene3D" id="3.30.200.20">
    <property type="entry name" value="Phosphorylase Kinase, domain 1"/>
    <property type="match status" value="1"/>
</dbReference>
<evidence type="ECO:0000256" key="1">
    <source>
        <dbReference type="ARBA" id="ARBA00012513"/>
    </source>
</evidence>
<gene>
    <name evidence="15" type="primary">pknB</name>
    <name evidence="15" type="ORF">HCN52_06505</name>
</gene>
<evidence type="ECO:0000256" key="6">
    <source>
        <dbReference type="ARBA" id="ARBA00022777"/>
    </source>
</evidence>
<dbReference type="PROSITE" id="PS51178">
    <property type="entry name" value="PASTA"/>
    <property type="match status" value="3"/>
</dbReference>
<keyword evidence="16" id="KW-1185">Reference proteome</keyword>
<feature type="domain" description="PASTA" evidence="14">
    <location>
        <begin position="508"/>
        <end position="573"/>
    </location>
</feature>
<evidence type="ECO:0000256" key="2">
    <source>
        <dbReference type="ARBA" id="ARBA00022527"/>
    </source>
</evidence>
<feature type="region of interest" description="Disordered" evidence="11">
    <location>
        <begin position="286"/>
        <end position="317"/>
    </location>
</feature>
<dbReference type="NCBIfam" id="NF033483">
    <property type="entry name" value="PknB_PASTA_kin"/>
    <property type="match status" value="1"/>
</dbReference>
<sequence>MNAPTLLADRYELVRQLGRGGMAQVHLAHDRRLGRTVAVKTLLSDHAQDTVFQQRFQREAQAVASLNHPAIAAVYDTGEGEVNGVVVPYIVMEYVEGATLADLLERGPMMPEEALRICAGVLRALAYSHEHGIVHRDIKPANVMLTTEGQVKVMDFGIARAMGAGGMTMTATSTVIGTAHYLSPEQARGEKVDARSDLYSSGCLLYELLTGRPPFDGESAVAVAYQHVTAEPDLPSHRAAGIASEIDDVVMVSLAKGREERYQTADEMRLDIEAVLGYAPVPGTTTQRATAVGHPVPAPTQGGGRAEQRAARSAGDDRRKRAVLVAGAVAAVVVCIVAFTSFLGGSDDDTFALRDYSGSSLSEAADQVREDGLSPETGATRSCGKPEKVICATSPEAGSQVTEGATITLHPSDGTGEAEGTVQVPDVTGEQEDAAMATLRETGLEPVRDTRESTEAAPGTVLAQSPEGGEEAEAGSEVTVTVAVAPENGGGGDGGGGGDQGADAGAPVAETVSVPDLNGRSAADARAELAARGLAVAEVNSEDGAPPGVVIGQEPAPGAAVAPGSPVTITISTGPAQTTSAPVPDVAGSRSMEAMGAIMEAGFLAELDHSCLRPRSSASHSNPAGGVPAEAGSTVTVFCESSHHGGPGGPGGPGRGFGAAAAVAGEGTIHRLPTAVHPSPRGRALRRSGVRVSPGTDAVGGPFSLR</sequence>
<feature type="compositionally biased region" description="Low complexity" evidence="11">
    <location>
        <begin position="475"/>
        <end position="485"/>
    </location>
</feature>
<protein>
    <recommendedName>
        <fullName evidence="1">non-specific serine/threonine protein kinase</fullName>
        <ecNumber evidence="1">2.7.11.1</ecNumber>
    </recommendedName>
</protein>
<dbReference type="PANTHER" id="PTHR43289:SF6">
    <property type="entry name" value="SERINE_THREONINE-PROTEIN KINASE NEKL-3"/>
    <property type="match status" value="1"/>
</dbReference>
<dbReference type="RefSeq" id="WP_168087396.1">
    <property type="nucleotide sequence ID" value="NZ_JAAVJC010000031.1"/>
</dbReference>
<dbReference type="PROSITE" id="PS50011">
    <property type="entry name" value="PROTEIN_KINASE_DOM"/>
    <property type="match status" value="1"/>
</dbReference>